<dbReference type="GO" id="GO:0003677">
    <property type="term" value="F:DNA binding"/>
    <property type="evidence" value="ECO:0007669"/>
    <property type="project" value="UniProtKB-KW"/>
</dbReference>
<sequence length="328" mass="38201">MREEMNFGQQSTKVKQLSDIIEQDIRMGRYKTRSALPSINCLSEAYGVSRDTVFKAFSLLKERRLIDAVPGKGYYVTNRQERIFLLLDEYSPFKDTLYNSFIKGLASSYKVDLWFHQYNEHIFNTVLHEAIGRYNYYVVMNFDNEKFSPLLGKINPSRLLLLDFGKFDKGSCSYICQDFDEAFYGALTRLSDRLCRYRKIVFQFSPDSKHPRSSIRSFEQYGRDNRLPVEVMETDELDRIEPGTAYIVIRQMDVVNVIRRSRAEELKCGVDFGLVAYNDTPAYEVIDVGITAISIDWNRMGQKLARFITTGEPVHEYLPTEVHLRHSV</sequence>
<feature type="domain" description="HTH gntR-type" evidence="4">
    <location>
        <begin position="11"/>
        <end position="79"/>
    </location>
</feature>
<dbReference type="SUPFAM" id="SSF46785">
    <property type="entry name" value="Winged helix' DNA-binding domain"/>
    <property type="match status" value="1"/>
</dbReference>
<comment type="caution">
    <text evidence="5">The sequence shown here is derived from an EMBL/GenBank/DDBJ whole genome shotgun (WGS) entry which is preliminary data.</text>
</comment>
<dbReference type="InterPro" id="IPR028082">
    <property type="entry name" value="Peripla_BP_I"/>
</dbReference>
<accession>A0A921SUR6</accession>
<reference evidence="5" key="1">
    <citation type="journal article" date="2021" name="PeerJ">
        <title>Extensive microbial diversity within the chicken gut microbiome revealed by metagenomics and culture.</title>
        <authorList>
            <person name="Gilroy R."/>
            <person name="Ravi A."/>
            <person name="Getino M."/>
            <person name="Pursley I."/>
            <person name="Horton D.L."/>
            <person name="Alikhan N.F."/>
            <person name="Baker D."/>
            <person name="Gharbi K."/>
            <person name="Hall N."/>
            <person name="Watson M."/>
            <person name="Adriaenssens E.M."/>
            <person name="Foster-Nyarko E."/>
            <person name="Jarju S."/>
            <person name="Secka A."/>
            <person name="Antonio M."/>
            <person name="Oren A."/>
            <person name="Chaudhuri R.R."/>
            <person name="La Ragione R."/>
            <person name="Hildebrand F."/>
            <person name="Pallen M.J."/>
        </authorList>
    </citation>
    <scope>NUCLEOTIDE SEQUENCE</scope>
    <source>
        <strain evidence="5">CHK121-7720</strain>
    </source>
</reference>
<dbReference type="CDD" id="cd07377">
    <property type="entry name" value="WHTH_GntR"/>
    <property type="match status" value="1"/>
</dbReference>
<dbReference type="Gene3D" id="1.10.10.10">
    <property type="entry name" value="Winged helix-like DNA-binding domain superfamily/Winged helix DNA-binding domain"/>
    <property type="match status" value="1"/>
</dbReference>
<evidence type="ECO:0000256" key="3">
    <source>
        <dbReference type="ARBA" id="ARBA00023163"/>
    </source>
</evidence>
<dbReference type="PANTHER" id="PTHR38445:SF10">
    <property type="entry name" value="GNTR-FAMILY TRANSCRIPTIONAL REGULATOR"/>
    <property type="match status" value="1"/>
</dbReference>
<dbReference type="EMBL" id="DYUD01000017">
    <property type="protein sequence ID" value="HJG88971.1"/>
    <property type="molecule type" value="Genomic_DNA"/>
</dbReference>
<name>A0A921SUR6_9BACT</name>
<dbReference type="GO" id="GO:0003700">
    <property type="term" value="F:DNA-binding transcription factor activity"/>
    <property type="evidence" value="ECO:0007669"/>
    <property type="project" value="InterPro"/>
</dbReference>
<dbReference type="InterPro" id="IPR036388">
    <property type="entry name" value="WH-like_DNA-bd_sf"/>
</dbReference>
<organism evidence="5 6">
    <name type="scientific">Barnesiella viscericola</name>
    <dbReference type="NCBI Taxonomy" id="397865"/>
    <lineage>
        <taxon>Bacteria</taxon>
        <taxon>Pseudomonadati</taxon>
        <taxon>Bacteroidota</taxon>
        <taxon>Bacteroidia</taxon>
        <taxon>Bacteroidales</taxon>
        <taxon>Barnesiellaceae</taxon>
        <taxon>Barnesiella</taxon>
    </lineage>
</organism>
<evidence type="ECO:0000256" key="2">
    <source>
        <dbReference type="ARBA" id="ARBA00023125"/>
    </source>
</evidence>
<dbReference type="AlphaFoldDB" id="A0A921SUR6"/>
<dbReference type="InterPro" id="IPR046335">
    <property type="entry name" value="LacI/GalR-like_sensor"/>
</dbReference>
<dbReference type="SMART" id="SM00345">
    <property type="entry name" value="HTH_GNTR"/>
    <property type="match status" value="1"/>
</dbReference>
<protein>
    <submittedName>
        <fullName evidence="5">GntR family transcriptional regulator</fullName>
    </submittedName>
</protein>
<dbReference type="RefSeq" id="WP_273306012.1">
    <property type="nucleotide sequence ID" value="NZ_DYUD01000017.1"/>
</dbReference>
<dbReference type="Pfam" id="PF00392">
    <property type="entry name" value="GntR"/>
    <property type="match status" value="1"/>
</dbReference>
<reference evidence="5" key="2">
    <citation type="submission" date="2021-09" db="EMBL/GenBank/DDBJ databases">
        <authorList>
            <person name="Gilroy R."/>
        </authorList>
    </citation>
    <scope>NUCLEOTIDE SEQUENCE</scope>
    <source>
        <strain evidence="5">CHK121-7720</strain>
    </source>
</reference>
<evidence type="ECO:0000313" key="5">
    <source>
        <dbReference type="EMBL" id="HJG88971.1"/>
    </source>
</evidence>
<dbReference type="Proteomes" id="UP000757103">
    <property type="component" value="Unassembled WGS sequence"/>
</dbReference>
<dbReference type="SUPFAM" id="SSF53822">
    <property type="entry name" value="Periplasmic binding protein-like I"/>
    <property type="match status" value="1"/>
</dbReference>
<dbReference type="InterPro" id="IPR000524">
    <property type="entry name" value="Tscrpt_reg_HTH_GntR"/>
</dbReference>
<dbReference type="PANTHER" id="PTHR38445">
    <property type="entry name" value="HTH-TYPE TRANSCRIPTIONAL REPRESSOR YTRA"/>
    <property type="match status" value="1"/>
</dbReference>
<evidence type="ECO:0000256" key="1">
    <source>
        <dbReference type="ARBA" id="ARBA00023015"/>
    </source>
</evidence>
<keyword evidence="2" id="KW-0238">DNA-binding</keyword>
<dbReference type="InterPro" id="IPR036390">
    <property type="entry name" value="WH_DNA-bd_sf"/>
</dbReference>
<dbReference type="Gene3D" id="3.40.50.2300">
    <property type="match status" value="2"/>
</dbReference>
<keyword evidence="3" id="KW-0804">Transcription</keyword>
<evidence type="ECO:0000259" key="4">
    <source>
        <dbReference type="PROSITE" id="PS50949"/>
    </source>
</evidence>
<evidence type="ECO:0000313" key="6">
    <source>
        <dbReference type="Proteomes" id="UP000757103"/>
    </source>
</evidence>
<keyword evidence="1" id="KW-0805">Transcription regulation</keyword>
<proteinExistence type="predicted"/>
<dbReference type="Pfam" id="PF13377">
    <property type="entry name" value="Peripla_BP_3"/>
    <property type="match status" value="1"/>
</dbReference>
<dbReference type="PROSITE" id="PS50949">
    <property type="entry name" value="HTH_GNTR"/>
    <property type="match status" value="1"/>
</dbReference>
<gene>
    <name evidence="5" type="ORF">K8U91_05800</name>
</gene>